<name>A0A2S7SU56_9BACT</name>
<accession>A0A2S7SU56</accession>
<evidence type="ECO:0000256" key="1">
    <source>
        <dbReference type="SAM" id="MobiDB-lite"/>
    </source>
</evidence>
<reference evidence="2 3" key="1">
    <citation type="submission" date="2018-01" db="EMBL/GenBank/DDBJ databases">
        <title>A novel member of the phylum Bacteroidetes isolated from glacier ice.</title>
        <authorList>
            <person name="Liu Q."/>
            <person name="Xin Y.-H."/>
        </authorList>
    </citation>
    <scope>NUCLEOTIDE SEQUENCE [LARGE SCALE GENOMIC DNA]</scope>
    <source>
        <strain evidence="2 3">RB1R16</strain>
    </source>
</reference>
<dbReference type="AlphaFoldDB" id="A0A2S7SU56"/>
<evidence type="ECO:0000313" key="3">
    <source>
        <dbReference type="Proteomes" id="UP000239872"/>
    </source>
</evidence>
<sequence>MDKNEQFPGYPHYPANEDITNNAGKVTLKEEAGDATPNAPTATDNDADVSADDLQILDATENNMDTTDAANLQQSILDNVDEDGDPLNEATLPGNLSGSDLDVPGSEDDDKNEALGEEDEENNYYSLGGDNHEAQEKNKGE</sequence>
<keyword evidence="3" id="KW-1185">Reference proteome</keyword>
<feature type="compositionally biased region" description="Polar residues" evidence="1">
    <location>
        <begin position="60"/>
        <end position="77"/>
    </location>
</feature>
<feature type="compositionally biased region" description="Basic and acidic residues" evidence="1">
    <location>
        <begin position="130"/>
        <end position="141"/>
    </location>
</feature>
<dbReference type="OrthoDB" id="680877at2"/>
<dbReference type="EMBL" id="PPSL01000004">
    <property type="protein sequence ID" value="PQJ10284.1"/>
    <property type="molecule type" value="Genomic_DNA"/>
</dbReference>
<comment type="caution">
    <text evidence="2">The sequence shown here is derived from an EMBL/GenBank/DDBJ whole genome shotgun (WGS) entry which is preliminary data.</text>
</comment>
<protein>
    <submittedName>
        <fullName evidence="2">Uncharacterized protein</fullName>
    </submittedName>
</protein>
<feature type="compositionally biased region" description="Acidic residues" evidence="1">
    <location>
        <begin position="105"/>
        <end position="122"/>
    </location>
</feature>
<proteinExistence type="predicted"/>
<evidence type="ECO:0000313" key="2">
    <source>
        <dbReference type="EMBL" id="PQJ10284.1"/>
    </source>
</evidence>
<dbReference type="Proteomes" id="UP000239872">
    <property type="component" value="Unassembled WGS sequence"/>
</dbReference>
<organism evidence="2 3">
    <name type="scientific">Flavipsychrobacter stenotrophus</name>
    <dbReference type="NCBI Taxonomy" id="2077091"/>
    <lineage>
        <taxon>Bacteria</taxon>
        <taxon>Pseudomonadati</taxon>
        <taxon>Bacteroidota</taxon>
        <taxon>Chitinophagia</taxon>
        <taxon>Chitinophagales</taxon>
        <taxon>Chitinophagaceae</taxon>
        <taxon>Flavipsychrobacter</taxon>
    </lineage>
</organism>
<feature type="region of interest" description="Disordered" evidence="1">
    <location>
        <begin position="1"/>
        <end position="141"/>
    </location>
</feature>
<dbReference type="RefSeq" id="WP_105040293.1">
    <property type="nucleotide sequence ID" value="NZ_PPSL01000004.1"/>
</dbReference>
<gene>
    <name evidence="2" type="ORF">CJD36_016510</name>
</gene>